<dbReference type="PANTHER" id="PTHR45997:SF1">
    <property type="entry name" value="DNA LIGASE 4"/>
    <property type="match status" value="1"/>
</dbReference>
<evidence type="ECO:0000313" key="2">
    <source>
        <dbReference type="Proteomes" id="UP000692954"/>
    </source>
</evidence>
<proteinExistence type="predicted"/>
<dbReference type="EMBL" id="CAJJDN010000043">
    <property type="protein sequence ID" value="CAD8082169.1"/>
    <property type="molecule type" value="Genomic_DNA"/>
</dbReference>
<sequence length="71" mass="8477">MGNPAHFIIFEVKAAEITKSNTFPTDNTLRFPRCYKSRMDKDWYEMMTMQDLLSMINDSQYFKSLKSKKQK</sequence>
<dbReference type="GO" id="GO:0006303">
    <property type="term" value="P:double-strand break repair via nonhomologous end joining"/>
    <property type="evidence" value="ECO:0007669"/>
    <property type="project" value="TreeGrafter"/>
</dbReference>
<protein>
    <submittedName>
        <fullName evidence="1">Uncharacterized protein</fullName>
    </submittedName>
</protein>
<keyword evidence="2" id="KW-1185">Reference proteome</keyword>
<evidence type="ECO:0000313" key="1">
    <source>
        <dbReference type="EMBL" id="CAD8082169.1"/>
    </source>
</evidence>
<gene>
    <name evidence="1" type="ORF">PSON_ATCC_30995.1.T0430056</name>
</gene>
<dbReference type="GO" id="GO:0003910">
    <property type="term" value="F:DNA ligase (ATP) activity"/>
    <property type="evidence" value="ECO:0007669"/>
    <property type="project" value="InterPro"/>
</dbReference>
<name>A0A8S1MR72_9CILI</name>
<dbReference type="PANTHER" id="PTHR45997">
    <property type="entry name" value="DNA LIGASE 4"/>
    <property type="match status" value="1"/>
</dbReference>
<dbReference type="Proteomes" id="UP000692954">
    <property type="component" value="Unassembled WGS sequence"/>
</dbReference>
<dbReference type="AlphaFoldDB" id="A0A8S1MR72"/>
<dbReference type="GO" id="GO:0006297">
    <property type="term" value="P:nucleotide-excision repair, DNA gap filling"/>
    <property type="evidence" value="ECO:0007669"/>
    <property type="project" value="TreeGrafter"/>
</dbReference>
<dbReference type="GO" id="GO:0003677">
    <property type="term" value="F:DNA binding"/>
    <property type="evidence" value="ECO:0007669"/>
    <property type="project" value="InterPro"/>
</dbReference>
<organism evidence="1 2">
    <name type="scientific">Paramecium sonneborni</name>
    <dbReference type="NCBI Taxonomy" id="65129"/>
    <lineage>
        <taxon>Eukaryota</taxon>
        <taxon>Sar</taxon>
        <taxon>Alveolata</taxon>
        <taxon>Ciliophora</taxon>
        <taxon>Intramacronucleata</taxon>
        <taxon>Oligohymenophorea</taxon>
        <taxon>Peniculida</taxon>
        <taxon>Parameciidae</taxon>
        <taxon>Paramecium</taxon>
    </lineage>
</organism>
<comment type="caution">
    <text evidence="1">The sequence shown here is derived from an EMBL/GenBank/DDBJ whole genome shotgun (WGS) entry which is preliminary data.</text>
</comment>
<reference evidence="1" key="1">
    <citation type="submission" date="2021-01" db="EMBL/GenBank/DDBJ databases">
        <authorList>
            <consortium name="Genoscope - CEA"/>
            <person name="William W."/>
        </authorList>
    </citation>
    <scope>NUCLEOTIDE SEQUENCE</scope>
</reference>
<dbReference type="GO" id="GO:0005524">
    <property type="term" value="F:ATP binding"/>
    <property type="evidence" value="ECO:0007669"/>
    <property type="project" value="InterPro"/>
</dbReference>
<dbReference type="InterPro" id="IPR029710">
    <property type="entry name" value="LIG4"/>
</dbReference>
<dbReference type="GO" id="GO:0032807">
    <property type="term" value="C:DNA ligase IV complex"/>
    <property type="evidence" value="ECO:0007669"/>
    <property type="project" value="TreeGrafter"/>
</dbReference>
<accession>A0A8S1MR72</accession>
<dbReference type="OrthoDB" id="206088at2759"/>